<dbReference type="GO" id="GO:0031683">
    <property type="term" value="F:G-protein beta/gamma-subunit complex binding"/>
    <property type="evidence" value="ECO:0007669"/>
    <property type="project" value="InterPro"/>
</dbReference>
<evidence type="ECO:0000256" key="3">
    <source>
        <dbReference type="ARBA" id="ARBA00022707"/>
    </source>
</evidence>
<evidence type="ECO:0000256" key="11">
    <source>
        <dbReference type="PIRSR" id="PIRSR601019-1"/>
    </source>
</evidence>
<dbReference type="WBParaSite" id="SMTH1_101450.1">
    <property type="protein sequence ID" value="SMTH1_101450.1"/>
    <property type="gene ID" value="SMTH1_101450"/>
</dbReference>
<evidence type="ECO:0000313" key="14">
    <source>
        <dbReference type="WBParaSite" id="SMTH1_101450.1"/>
    </source>
</evidence>
<feature type="binding site" evidence="11">
    <location>
        <begin position="43"/>
        <end position="48"/>
    </location>
    <ligand>
        <name>GTP</name>
        <dbReference type="ChEBI" id="CHEBI:37565"/>
    </ligand>
</feature>
<dbReference type="Gene3D" id="3.40.50.300">
    <property type="entry name" value="P-loop containing nucleotide triphosphate hydrolases"/>
    <property type="match status" value="1"/>
</dbReference>
<dbReference type="PRINTS" id="PR00318">
    <property type="entry name" value="GPROTEINA"/>
</dbReference>
<dbReference type="PANTHER" id="PTHR10218:SF362">
    <property type="entry name" value="G PROTEIN ALPHA O SUBUNIT"/>
    <property type="match status" value="1"/>
</dbReference>
<keyword evidence="10" id="KW-0449">Lipoprotein</keyword>
<evidence type="ECO:0000313" key="13">
    <source>
        <dbReference type="Proteomes" id="UP000050791"/>
    </source>
</evidence>
<feature type="binding site" evidence="11">
    <location>
        <begin position="163"/>
        <end position="167"/>
    </location>
    <ligand>
        <name>GTP</name>
        <dbReference type="ChEBI" id="CHEBI:37565"/>
    </ligand>
</feature>
<reference evidence="14" key="1">
    <citation type="submission" date="2023-11" db="UniProtKB">
        <authorList>
            <consortium name="WormBaseParasite"/>
        </authorList>
    </citation>
    <scope>IDENTIFICATION</scope>
</reference>
<keyword evidence="5 11" id="KW-0547">Nucleotide-binding</keyword>
<dbReference type="CDD" id="cd00066">
    <property type="entry name" value="G-alpha"/>
    <property type="match status" value="1"/>
</dbReference>
<dbReference type="InterPro" id="IPR027417">
    <property type="entry name" value="P-loop_NTPase"/>
</dbReference>
<organism evidence="13 14">
    <name type="scientific">Schistosoma mattheei</name>
    <dbReference type="NCBI Taxonomy" id="31246"/>
    <lineage>
        <taxon>Eukaryota</taxon>
        <taxon>Metazoa</taxon>
        <taxon>Spiralia</taxon>
        <taxon>Lophotrochozoa</taxon>
        <taxon>Platyhelminthes</taxon>
        <taxon>Trematoda</taxon>
        <taxon>Digenea</taxon>
        <taxon>Strigeidida</taxon>
        <taxon>Schistosomatoidea</taxon>
        <taxon>Schistosomatidae</taxon>
        <taxon>Schistosoma</taxon>
    </lineage>
</organism>
<dbReference type="InterPro" id="IPR001019">
    <property type="entry name" value="Gprotein_alpha_su"/>
</dbReference>
<protein>
    <recommendedName>
        <fullName evidence="15">Guanine nucleotide-binding protein G(O) subunit alpha</fullName>
    </recommendedName>
</protein>
<evidence type="ECO:0000256" key="4">
    <source>
        <dbReference type="ARBA" id="ARBA00022723"/>
    </source>
</evidence>
<dbReference type="GO" id="GO:0003924">
    <property type="term" value="F:GTPase activity"/>
    <property type="evidence" value="ECO:0007669"/>
    <property type="project" value="InterPro"/>
</dbReference>
<evidence type="ECO:0000256" key="9">
    <source>
        <dbReference type="ARBA" id="ARBA00023224"/>
    </source>
</evidence>
<dbReference type="GO" id="GO:0005737">
    <property type="term" value="C:cytoplasm"/>
    <property type="evidence" value="ECO:0007669"/>
    <property type="project" value="TreeGrafter"/>
</dbReference>
<accession>A0AA85AR84</accession>
<proteinExistence type="inferred from homology"/>
<evidence type="ECO:0000256" key="7">
    <source>
        <dbReference type="ARBA" id="ARBA00023134"/>
    </source>
</evidence>
<dbReference type="Proteomes" id="UP000050791">
    <property type="component" value="Unassembled WGS sequence"/>
</dbReference>
<comment type="similarity">
    <text evidence="1">Belongs to the G-alpha family. G(i/o/t/z) subfamily.</text>
</comment>
<comment type="subunit">
    <text evidence="2">G proteins are composed of 3 units; alpha, beta and gamma. The alpha chain contains the guanine nucleotide binding site.</text>
</comment>
<dbReference type="SUPFAM" id="SSF47895">
    <property type="entry name" value="Transducin (alpha subunit), insertion domain"/>
    <property type="match status" value="1"/>
</dbReference>
<feature type="binding site" evidence="12">
    <location>
        <position position="47"/>
    </location>
    <ligand>
        <name>Mg(2+)</name>
        <dbReference type="ChEBI" id="CHEBI:18420"/>
    </ligand>
</feature>
<dbReference type="GO" id="GO:0001664">
    <property type="term" value="F:G protein-coupled receptor binding"/>
    <property type="evidence" value="ECO:0007669"/>
    <property type="project" value="TreeGrafter"/>
</dbReference>
<dbReference type="GO" id="GO:0007188">
    <property type="term" value="P:adenylate cyclase-modulating G protein-coupled receptor signaling pathway"/>
    <property type="evidence" value="ECO:0007669"/>
    <property type="project" value="TreeGrafter"/>
</dbReference>
<dbReference type="PROSITE" id="PS51882">
    <property type="entry name" value="G_ALPHA"/>
    <property type="match status" value="1"/>
</dbReference>
<dbReference type="FunFam" id="3.40.50.300:FF:002307">
    <property type="entry name" value="Guanine nucleotide-binding protein G(k) subunit alpha"/>
    <property type="match status" value="1"/>
</dbReference>
<dbReference type="Gene3D" id="1.10.400.10">
    <property type="entry name" value="GI Alpha 1, domain 2-like"/>
    <property type="match status" value="1"/>
</dbReference>
<keyword evidence="7 11" id="KW-0342">GTP-binding</keyword>
<dbReference type="GO" id="GO:0005525">
    <property type="term" value="F:GTP binding"/>
    <property type="evidence" value="ECO:0007669"/>
    <property type="project" value="UniProtKB-KW"/>
</dbReference>
<evidence type="ECO:0008006" key="15">
    <source>
        <dbReference type="Google" id="ProtNLM"/>
    </source>
</evidence>
<dbReference type="InterPro" id="IPR011025">
    <property type="entry name" value="GproteinA_insert"/>
</dbReference>
<feature type="binding site" evidence="11">
    <location>
        <begin position="232"/>
        <end position="235"/>
    </location>
    <ligand>
        <name>GTP</name>
        <dbReference type="ChEBI" id="CHEBI:37565"/>
    </ligand>
</feature>
<keyword evidence="4 12" id="KW-0479">Metal-binding</keyword>
<keyword evidence="8" id="KW-0564">Palmitate</keyword>
<sequence>MGCTLSKEERDALEQSRNIDKKLKEDGMQAAKDVKLLLLGAGESGKSTIVKQMKIIHEGGFTQEDNKQYKPVVYSNTIQSMVAILRAMNTLGIQFGDSEQGSKLTLCYLKIPPFSFSFLDDLDRLGAKDYMPTEQDILRTRVKTTGIVEVHFQFKNMNFKLFDVGGQRSERKKWIHCFEDVTAIIFCVAMSEYDQVLHEDETTNRMQESLKLFDSICNNKWFTDTSIILFLNKKDLFEEKIKRSPLTICFPEYPGKQTYEEAAIYIQASFEAKNRSPNKEIYCHQTCATDTNNIQFVFDAVTDVIIANNLKGCGLY</sequence>
<evidence type="ECO:0000256" key="5">
    <source>
        <dbReference type="ARBA" id="ARBA00022741"/>
    </source>
</evidence>
<feature type="binding site" evidence="12">
    <location>
        <position position="144"/>
    </location>
    <ligand>
        <name>Mg(2+)</name>
        <dbReference type="ChEBI" id="CHEBI:18420"/>
    </ligand>
</feature>
<name>A0AA85AR84_9TREM</name>
<keyword evidence="6 12" id="KW-0460">Magnesium</keyword>
<evidence type="ECO:0000256" key="2">
    <source>
        <dbReference type="ARBA" id="ARBA00011356"/>
    </source>
</evidence>
<evidence type="ECO:0000256" key="1">
    <source>
        <dbReference type="ARBA" id="ARBA00006628"/>
    </source>
</evidence>
<keyword evidence="9" id="KW-0807">Transducer</keyword>
<evidence type="ECO:0000256" key="6">
    <source>
        <dbReference type="ARBA" id="ARBA00022842"/>
    </source>
</evidence>
<evidence type="ECO:0000256" key="8">
    <source>
        <dbReference type="ARBA" id="ARBA00023139"/>
    </source>
</evidence>
<dbReference type="FunFam" id="3.40.50.300:FF:003559">
    <property type="entry name" value="Guanine nucleotide-binding protein G(i) subunit alpha-1"/>
    <property type="match status" value="1"/>
</dbReference>
<evidence type="ECO:0000256" key="12">
    <source>
        <dbReference type="PIRSR" id="PIRSR601019-2"/>
    </source>
</evidence>
<dbReference type="SMART" id="SM00275">
    <property type="entry name" value="G_alpha"/>
    <property type="match status" value="1"/>
</dbReference>
<dbReference type="SUPFAM" id="SSF52540">
    <property type="entry name" value="P-loop containing nucleoside triphosphate hydrolases"/>
    <property type="match status" value="1"/>
</dbReference>
<dbReference type="AlphaFoldDB" id="A0AA85AR84"/>
<feature type="binding site" evidence="11">
    <location>
        <begin position="138"/>
        <end position="144"/>
    </location>
    <ligand>
        <name>GTP</name>
        <dbReference type="ChEBI" id="CHEBI:37565"/>
    </ligand>
</feature>
<dbReference type="GO" id="GO:0005834">
    <property type="term" value="C:heterotrimeric G-protein complex"/>
    <property type="evidence" value="ECO:0007669"/>
    <property type="project" value="TreeGrafter"/>
</dbReference>
<dbReference type="PANTHER" id="PTHR10218">
    <property type="entry name" value="GTP-BINDING PROTEIN ALPHA SUBUNIT"/>
    <property type="match status" value="1"/>
</dbReference>
<feature type="binding site" evidence="11">
    <location>
        <position position="288"/>
    </location>
    <ligand>
        <name>GTP</name>
        <dbReference type="ChEBI" id="CHEBI:37565"/>
    </ligand>
</feature>
<evidence type="ECO:0000256" key="10">
    <source>
        <dbReference type="ARBA" id="ARBA00023288"/>
    </source>
</evidence>
<dbReference type="Pfam" id="PF00503">
    <property type="entry name" value="G-alpha"/>
    <property type="match status" value="2"/>
</dbReference>
<keyword evidence="3" id="KW-0519">Myristate</keyword>
<dbReference type="GO" id="GO:0046872">
    <property type="term" value="F:metal ion binding"/>
    <property type="evidence" value="ECO:0007669"/>
    <property type="project" value="UniProtKB-KW"/>
</dbReference>